<reference evidence="12 13" key="2">
    <citation type="journal article" date="2011" name="Stand. Genomic Sci.">
        <title>Complete genome sequence of Isosphaera pallida type strain (IS1B).</title>
        <authorList>
            <consortium name="US DOE Joint Genome Institute (JGI-PGF)"/>
            <person name="Goker M."/>
            <person name="Cleland D."/>
            <person name="Saunders E."/>
            <person name="Lapidus A."/>
            <person name="Nolan M."/>
            <person name="Lucas S."/>
            <person name="Hammon N."/>
            <person name="Deshpande S."/>
            <person name="Cheng J.F."/>
            <person name="Tapia R."/>
            <person name="Han C."/>
            <person name="Goodwin L."/>
            <person name="Pitluck S."/>
            <person name="Liolios K."/>
            <person name="Pagani I."/>
            <person name="Ivanova N."/>
            <person name="Mavromatis K."/>
            <person name="Pati A."/>
            <person name="Chen A."/>
            <person name="Palaniappan K."/>
            <person name="Land M."/>
            <person name="Hauser L."/>
            <person name="Chang Y.J."/>
            <person name="Jeffries C.D."/>
            <person name="Detter J.C."/>
            <person name="Beck B."/>
            <person name="Woyke T."/>
            <person name="Bristow J."/>
            <person name="Eisen J.A."/>
            <person name="Markowitz V."/>
            <person name="Hugenholtz P."/>
            <person name="Kyrpides N.C."/>
            <person name="Klenk H.P."/>
        </authorList>
    </citation>
    <scope>NUCLEOTIDE SEQUENCE [LARGE SCALE GENOMIC DNA]</scope>
    <source>
        <strain evidence="13">ATCC 43644 / DSM 9630 / IS1B</strain>
    </source>
</reference>
<evidence type="ECO:0000256" key="4">
    <source>
        <dbReference type="ARBA" id="ARBA00022723"/>
    </source>
</evidence>
<sequence length="499" mass="53073">MDSVESTHPNHPDPRSTTHQPWSTSMFQTRDEPIVRIASVSGLRGIVGRGLDPVVIASFAGAYAATLRFGAVSNEVPHSCNDAPPLVLIGHDGRSSAPLFMPVVASALAGSGCRVIEVGPVATPTLGFLTKRLGAQGAAQLSASHNPPEYNGLKFFQPEGMVLDPEQGYEVARRFETGSFAWAGLERLGTVEPFAGNPHADHVAAVLARVEVEAIRARRFRVLVDSCHGAGGAAARLLLERLGCDLIALGDQPDGRYDHPPEPLAENLVETAAATRDQGAAVGFVQDPDADRLAVIDEHGRYLGEELTLALAASVVLARDPGPLVINLSTSSVSARVARDLGCPVVRSPVGEIHVVHAMKRAGASLGGEGNGGVIDPRVGLVRDSLLGIALILDRIATDPLNRPLSAIADALPRLTMLKRKFARDPQANLLQLWDRIAAECPEASADRRDGLRLDWPDGGFVHLRASNTEPIVRAIVEHDDPARAEELADRMQRRLAAG</sequence>
<dbReference type="InParanoid" id="E8R5E1"/>
<dbReference type="PANTHER" id="PTHR42946:SF1">
    <property type="entry name" value="PHOSPHOGLUCOMUTASE (ALPHA-D-GLUCOSE-1,6-BISPHOSPHATE-DEPENDENT)"/>
    <property type="match status" value="1"/>
</dbReference>
<accession>E8R5E1</accession>
<dbReference type="RefSeq" id="WP_013562971.1">
    <property type="nucleotide sequence ID" value="NC_014962.1"/>
</dbReference>
<evidence type="ECO:0000256" key="2">
    <source>
        <dbReference type="ARBA" id="ARBA00010231"/>
    </source>
</evidence>
<dbReference type="Pfam" id="PF00408">
    <property type="entry name" value="PGM_PMM_IV"/>
    <property type="match status" value="1"/>
</dbReference>
<dbReference type="AlphaFoldDB" id="E8R5E1"/>
<evidence type="ECO:0000313" key="13">
    <source>
        <dbReference type="Proteomes" id="UP000008631"/>
    </source>
</evidence>
<evidence type="ECO:0000256" key="6">
    <source>
        <dbReference type="ARBA" id="ARBA00023235"/>
    </source>
</evidence>
<dbReference type="GO" id="GO:0005829">
    <property type="term" value="C:cytosol"/>
    <property type="evidence" value="ECO:0007669"/>
    <property type="project" value="TreeGrafter"/>
</dbReference>
<evidence type="ECO:0000256" key="5">
    <source>
        <dbReference type="ARBA" id="ARBA00022842"/>
    </source>
</evidence>
<dbReference type="KEGG" id="ipa:Isop_0085"/>
<dbReference type="Proteomes" id="UP000008631">
    <property type="component" value="Chromosome"/>
</dbReference>
<comment type="cofactor">
    <cofactor evidence="1">
        <name>Mg(2+)</name>
        <dbReference type="ChEBI" id="CHEBI:18420"/>
    </cofactor>
</comment>
<keyword evidence="3" id="KW-0597">Phosphoprotein</keyword>
<dbReference type="GO" id="GO:0006048">
    <property type="term" value="P:UDP-N-acetylglucosamine biosynthetic process"/>
    <property type="evidence" value="ECO:0007669"/>
    <property type="project" value="TreeGrafter"/>
</dbReference>
<evidence type="ECO:0000313" key="12">
    <source>
        <dbReference type="EMBL" id="ADV60682.1"/>
    </source>
</evidence>
<dbReference type="FunCoup" id="E8R5E1">
    <property type="interactions" value="405"/>
</dbReference>
<comment type="similarity">
    <text evidence="2">Belongs to the phosphohexose mutase family.</text>
</comment>
<dbReference type="SUPFAM" id="SSF53738">
    <property type="entry name" value="Phosphoglucomutase, first 3 domains"/>
    <property type="match status" value="3"/>
</dbReference>
<evidence type="ECO:0000256" key="1">
    <source>
        <dbReference type="ARBA" id="ARBA00001946"/>
    </source>
</evidence>
<dbReference type="STRING" id="575540.Isop_0085"/>
<dbReference type="InterPro" id="IPR036900">
    <property type="entry name" value="A-D-PHexomutase_C_sf"/>
</dbReference>
<dbReference type="InterPro" id="IPR016055">
    <property type="entry name" value="A-D-PHexomutase_a/b/a-I/II/III"/>
</dbReference>
<feature type="domain" description="Alpha-D-phosphohexomutase alpha/beta/alpha" evidence="9">
    <location>
        <begin position="40"/>
        <end position="180"/>
    </location>
</feature>
<dbReference type="InterPro" id="IPR005844">
    <property type="entry name" value="A-D-PHexomutase_a/b/a-I"/>
</dbReference>
<keyword evidence="5" id="KW-0460">Magnesium</keyword>
<proteinExistence type="inferred from homology"/>
<dbReference type="eggNOG" id="COG1109">
    <property type="taxonomic scope" value="Bacteria"/>
</dbReference>
<protein>
    <submittedName>
        <fullName evidence="12">Phosphoglucomutase/phosphomannomutase alpha/beta/alpha domain I</fullName>
    </submittedName>
</protein>
<dbReference type="InterPro" id="IPR005846">
    <property type="entry name" value="A-D-PHexomutase_a/b/a-III"/>
</dbReference>
<evidence type="ECO:0000259" key="9">
    <source>
        <dbReference type="Pfam" id="PF02878"/>
    </source>
</evidence>
<dbReference type="EMBL" id="CP002353">
    <property type="protein sequence ID" value="ADV60682.1"/>
    <property type="molecule type" value="Genomic_DNA"/>
</dbReference>
<keyword evidence="13" id="KW-1185">Reference proteome</keyword>
<feature type="domain" description="Alpha-D-phosphohexomutase alpha/beta/alpha" evidence="10">
    <location>
        <begin position="201"/>
        <end position="300"/>
    </location>
</feature>
<dbReference type="GO" id="GO:0009252">
    <property type="term" value="P:peptidoglycan biosynthetic process"/>
    <property type="evidence" value="ECO:0007669"/>
    <property type="project" value="TreeGrafter"/>
</dbReference>
<name>E8R5E1_ISOPI</name>
<dbReference type="SUPFAM" id="SSF55957">
    <property type="entry name" value="Phosphoglucomutase, C-terminal domain"/>
    <property type="match status" value="1"/>
</dbReference>
<keyword evidence="4" id="KW-0479">Metal-binding</keyword>
<dbReference type="PANTHER" id="PTHR42946">
    <property type="entry name" value="PHOSPHOHEXOSE MUTASE"/>
    <property type="match status" value="1"/>
</dbReference>
<dbReference type="Pfam" id="PF02879">
    <property type="entry name" value="PGM_PMM_II"/>
    <property type="match status" value="1"/>
</dbReference>
<organism evidence="12 13">
    <name type="scientific">Isosphaera pallida (strain ATCC 43644 / DSM 9630 / IS1B)</name>
    <dbReference type="NCBI Taxonomy" id="575540"/>
    <lineage>
        <taxon>Bacteria</taxon>
        <taxon>Pseudomonadati</taxon>
        <taxon>Planctomycetota</taxon>
        <taxon>Planctomycetia</taxon>
        <taxon>Isosphaerales</taxon>
        <taxon>Isosphaeraceae</taxon>
        <taxon>Isosphaera</taxon>
    </lineage>
</organism>
<evidence type="ECO:0000256" key="7">
    <source>
        <dbReference type="SAM" id="MobiDB-lite"/>
    </source>
</evidence>
<evidence type="ECO:0000259" key="11">
    <source>
        <dbReference type="Pfam" id="PF02880"/>
    </source>
</evidence>
<dbReference type="InterPro" id="IPR005843">
    <property type="entry name" value="A-D-PHexomutase_C"/>
</dbReference>
<dbReference type="GO" id="GO:0008966">
    <property type="term" value="F:phosphoglucosamine mutase activity"/>
    <property type="evidence" value="ECO:0007669"/>
    <property type="project" value="TreeGrafter"/>
</dbReference>
<keyword evidence="6" id="KW-0413">Isomerase</keyword>
<reference key="1">
    <citation type="submission" date="2010-11" db="EMBL/GenBank/DDBJ databases">
        <title>The complete sequence of chromosome of Isophaera pallida ATCC 43644.</title>
        <authorList>
            <consortium name="US DOE Joint Genome Institute (JGI-PGF)"/>
            <person name="Lucas S."/>
            <person name="Copeland A."/>
            <person name="Lapidus A."/>
            <person name="Bruce D."/>
            <person name="Goodwin L."/>
            <person name="Pitluck S."/>
            <person name="Kyrpides N."/>
            <person name="Mavromatis K."/>
            <person name="Pagani I."/>
            <person name="Ivanova N."/>
            <person name="Saunders E."/>
            <person name="Brettin T."/>
            <person name="Detter J.C."/>
            <person name="Han C."/>
            <person name="Tapia R."/>
            <person name="Land M."/>
            <person name="Hauser L."/>
            <person name="Markowitz V."/>
            <person name="Cheng J.-F."/>
            <person name="Hugenholtz P."/>
            <person name="Woyke T."/>
            <person name="Wu D."/>
            <person name="Eisen J.A."/>
        </authorList>
    </citation>
    <scope>NUCLEOTIDE SEQUENCE</scope>
    <source>
        <strain>ATCC 43644</strain>
    </source>
</reference>
<dbReference type="Pfam" id="PF02880">
    <property type="entry name" value="PGM_PMM_III"/>
    <property type="match status" value="1"/>
</dbReference>
<evidence type="ECO:0000256" key="3">
    <source>
        <dbReference type="ARBA" id="ARBA00022553"/>
    </source>
</evidence>
<dbReference type="PRINTS" id="PR00509">
    <property type="entry name" value="PGMPMM"/>
</dbReference>
<dbReference type="InterPro" id="IPR050060">
    <property type="entry name" value="Phosphoglucosamine_mutase"/>
</dbReference>
<dbReference type="Gene3D" id="3.40.120.10">
    <property type="entry name" value="Alpha-D-Glucose-1,6-Bisphosphate, subunit A, domain 3"/>
    <property type="match status" value="3"/>
</dbReference>
<feature type="domain" description="Alpha-D-phosphohexomutase C-terminal" evidence="8">
    <location>
        <begin position="444"/>
        <end position="492"/>
    </location>
</feature>
<dbReference type="GO" id="GO:0004615">
    <property type="term" value="F:phosphomannomutase activity"/>
    <property type="evidence" value="ECO:0007669"/>
    <property type="project" value="TreeGrafter"/>
</dbReference>
<dbReference type="HOGENOM" id="CLU_016950_7_1_0"/>
<gene>
    <name evidence="12" type="ordered locus">Isop_0085</name>
</gene>
<feature type="domain" description="Alpha-D-phosphohexomutase alpha/beta/alpha" evidence="11">
    <location>
        <begin position="308"/>
        <end position="412"/>
    </location>
</feature>
<dbReference type="GO" id="GO:0046872">
    <property type="term" value="F:metal ion binding"/>
    <property type="evidence" value="ECO:0007669"/>
    <property type="project" value="UniProtKB-KW"/>
</dbReference>
<dbReference type="InterPro" id="IPR005841">
    <property type="entry name" value="Alpha-D-phosphohexomutase_SF"/>
</dbReference>
<dbReference type="InterPro" id="IPR005845">
    <property type="entry name" value="A-D-PHexomutase_a/b/a-II"/>
</dbReference>
<feature type="region of interest" description="Disordered" evidence="7">
    <location>
        <begin position="1"/>
        <end position="24"/>
    </location>
</feature>
<evidence type="ECO:0000259" key="8">
    <source>
        <dbReference type="Pfam" id="PF00408"/>
    </source>
</evidence>
<dbReference type="Gene3D" id="3.30.310.50">
    <property type="entry name" value="Alpha-D-phosphohexomutase, C-terminal domain"/>
    <property type="match status" value="1"/>
</dbReference>
<evidence type="ECO:0000259" key="10">
    <source>
        <dbReference type="Pfam" id="PF02879"/>
    </source>
</evidence>
<dbReference type="GO" id="GO:0005975">
    <property type="term" value="P:carbohydrate metabolic process"/>
    <property type="evidence" value="ECO:0007669"/>
    <property type="project" value="InterPro"/>
</dbReference>
<dbReference type="Pfam" id="PF02878">
    <property type="entry name" value="PGM_PMM_I"/>
    <property type="match status" value="1"/>
</dbReference>